<evidence type="ECO:0000259" key="6">
    <source>
        <dbReference type="PROSITE" id="PS51379"/>
    </source>
</evidence>
<dbReference type="GO" id="GO:0016491">
    <property type="term" value="F:oxidoreductase activity"/>
    <property type="evidence" value="ECO:0007669"/>
    <property type="project" value="UniProtKB-ARBA"/>
</dbReference>
<dbReference type="InterPro" id="IPR017896">
    <property type="entry name" value="4Fe4S_Fe-S-bd"/>
</dbReference>
<keyword evidence="8" id="KW-1185">Reference proteome</keyword>
<dbReference type="RefSeq" id="WP_209486001.1">
    <property type="nucleotide sequence ID" value="NZ_JAGGKQ010000017.1"/>
</dbReference>
<dbReference type="PANTHER" id="PTHR43177">
    <property type="entry name" value="PROTEIN NRFC"/>
    <property type="match status" value="1"/>
</dbReference>
<organism evidence="7 8">
    <name type="scientific">Halorubrum alkaliphilum</name>
    <dbReference type="NCBI Taxonomy" id="261290"/>
    <lineage>
        <taxon>Archaea</taxon>
        <taxon>Methanobacteriati</taxon>
        <taxon>Methanobacteriota</taxon>
        <taxon>Stenosarchaea group</taxon>
        <taxon>Halobacteria</taxon>
        <taxon>Halobacteriales</taxon>
        <taxon>Haloferacaceae</taxon>
        <taxon>Halorubrum</taxon>
    </lineage>
</organism>
<gene>
    <name evidence="7" type="ORF">J2751_002259</name>
</gene>
<keyword evidence="4" id="KW-0411">Iron-sulfur</keyword>
<protein>
    <submittedName>
        <fullName evidence="7">Molybdopterin-containing oxidoreductase family iron-sulfur binding subunit</fullName>
    </submittedName>
</protein>
<evidence type="ECO:0000256" key="2">
    <source>
        <dbReference type="ARBA" id="ARBA00022723"/>
    </source>
</evidence>
<evidence type="ECO:0000313" key="8">
    <source>
        <dbReference type="Proteomes" id="UP000823588"/>
    </source>
</evidence>
<feature type="domain" description="4Fe-4S ferredoxin-type" evidence="6">
    <location>
        <begin position="24"/>
        <end position="54"/>
    </location>
</feature>
<keyword evidence="1" id="KW-0004">4Fe-4S</keyword>
<dbReference type="GO" id="GO:0051539">
    <property type="term" value="F:4 iron, 4 sulfur cluster binding"/>
    <property type="evidence" value="ECO:0007669"/>
    <property type="project" value="UniProtKB-KW"/>
</dbReference>
<accession>A0A8T4GHX1</accession>
<sequence length="271" mass="29687">MSSESESLDAELETTTLDGEGVDLSMVIDLQRCTGCGACNIGCAQENNLQEGMAYSSRIIETNGEFPNVSYEYTPTLCNQCDDAPCAEGCPTSALHKGKGGITMHDHETCIGCKSCMINCPYDEIHLNEEDPHPTWESEEATIESGTASARAVKDRAGVDDDVDAPAYYNPNREVSETEHPTRYKGIVEKCNFCVHRLERDELPRCVEECPCEARIFGDRNDPDSTVNEVLAKYNPDVLKADEGTEPSVNYVRDYNGGSYERGTGEPGLGD</sequence>
<feature type="domain" description="4Fe-4S ferredoxin-type" evidence="6">
    <location>
        <begin position="69"/>
        <end position="100"/>
    </location>
</feature>
<evidence type="ECO:0000313" key="7">
    <source>
        <dbReference type="EMBL" id="MBP1923220.1"/>
    </source>
</evidence>
<dbReference type="GO" id="GO:0046872">
    <property type="term" value="F:metal ion binding"/>
    <property type="evidence" value="ECO:0007669"/>
    <property type="project" value="UniProtKB-KW"/>
</dbReference>
<keyword evidence="2" id="KW-0479">Metal-binding</keyword>
<feature type="region of interest" description="Disordered" evidence="5">
    <location>
        <begin position="240"/>
        <end position="271"/>
    </location>
</feature>
<evidence type="ECO:0000256" key="5">
    <source>
        <dbReference type="SAM" id="MobiDB-lite"/>
    </source>
</evidence>
<dbReference type="PROSITE" id="PS51379">
    <property type="entry name" value="4FE4S_FER_2"/>
    <property type="match status" value="3"/>
</dbReference>
<dbReference type="SUPFAM" id="SSF54862">
    <property type="entry name" value="4Fe-4S ferredoxins"/>
    <property type="match status" value="1"/>
</dbReference>
<dbReference type="InterPro" id="IPR017900">
    <property type="entry name" value="4Fe4S_Fe_S_CS"/>
</dbReference>
<dbReference type="PROSITE" id="PS00198">
    <property type="entry name" value="4FE4S_FER_1"/>
    <property type="match status" value="1"/>
</dbReference>
<keyword evidence="3" id="KW-0408">Iron</keyword>
<dbReference type="Proteomes" id="UP000823588">
    <property type="component" value="Unassembled WGS sequence"/>
</dbReference>
<dbReference type="AlphaFoldDB" id="A0A8T4GHX1"/>
<dbReference type="Pfam" id="PF13247">
    <property type="entry name" value="Fer4_11"/>
    <property type="match status" value="2"/>
</dbReference>
<evidence type="ECO:0000256" key="3">
    <source>
        <dbReference type="ARBA" id="ARBA00023004"/>
    </source>
</evidence>
<feature type="domain" description="4Fe-4S ferredoxin-type" evidence="6">
    <location>
        <begin position="101"/>
        <end position="130"/>
    </location>
</feature>
<dbReference type="OrthoDB" id="2837at2157"/>
<dbReference type="Gene3D" id="3.30.70.20">
    <property type="match status" value="2"/>
</dbReference>
<dbReference type="CDD" id="cd10551">
    <property type="entry name" value="PsrB"/>
    <property type="match status" value="1"/>
</dbReference>
<name>A0A8T4GHX1_9EURY</name>
<evidence type="ECO:0000256" key="4">
    <source>
        <dbReference type="ARBA" id="ARBA00023014"/>
    </source>
</evidence>
<reference evidence="7" key="1">
    <citation type="submission" date="2021-03" db="EMBL/GenBank/DDBJ databases">
        <title>Genomic Encyclopedia of Type Strains, Phase IV (KMG-IV): sequencing the most valuable type-strain genomes for metagenomic binning, comparative biology and taxonomic classification.</title>
        <authorList>
            <person name="Goeker M."/>
        </authorList>
    </citation>
    <scope>NUCLEOTIDE SEQUENCE</scope>
    <source>
        <strain evidence="7">DSM 23564</strain>
    </source>
</reference>
<comment type="caution">
    <text evidence="7">The sequence shown here is derived from an EMBL/GenBank/DDBJ whole genome shotgun (WGS) entry which is preliminary data.</text>
</comment>
<dbReference type="PANTHER" id="PTHR43177:SF3">
    <property type="entry name" value="PROTEIN NRFC HOMOLOG"/>
    <property type="match status" value="1"/>
</dbReference>
<dbReference type="EMBL" id="JAGGKQ010000017">
    <property type="protein sequence ID" value="MBP1923220.1"/>
    <property type="molecule type" value="Genomic_DNA"/>
</dbReference>
<dbReference type="InterPro" id="IPR050954">
    <property type="entry name" value="ET_IronSulfur_Cluster-Binding"/>
</dbReference>
<proteinExistence type="predicted"/>
<evidence type="ECO:0000256" key="1">
    <source>
        <dbReference type="ARBA" id="ARBA00022485"/>
    </source>
</evidence>